<keyword evidence="4" id="KW-1185">Reference proteome</keyword>
<gene>
    <name evidence="3" type="ORF">M595_5640</name>
</gene>
<proteinExistence type="predicted"/>
<sequence length="93" mass="10712">MSDREQVRVDSFRVSGPVQGKRIEIEFDVKPTRERGRSSYDSSEEWDSIWFLFILLFSLVFFVGNKVGTGDNPFPNSFYPSSQNLNSLSQPKN</sequence>
<reference evidence="3 4" key="1">
    <citation type="journal article" date="2013" name="Front. Microbiol.">
        <title>Comparative genomic analyses of the cyanobacterium, Lyngbya aestuarii BL J, a powerful hydrogen producer.</title>
        <authorList>
            <person name="Kothari A."/>
            <person name="Vaughn M."/>
            <person name="Garcia-Pichel F."/>
        </authorList>
    </citation>
    <scope>NUCLEOTIDE SEQUENCE [LARGE SCALE GENOMIC DNA]</scope>
    <source>
        <strain evidence="3 4">BL J</strain>
    </source>
</reference>
<keyword evidence="2" id="KW-0812">Transmembrane</keyword>
<keyword evidence="2" id="KW-0472">Membrane</keyword>
<name>U7QB54_9CYAN</name>
<feature type="region of interest" description="Disordered" evidence="1">
    <location>
        <begin position="73"/>
        <end position="93"/>
    </location>
</feature>
<evidence type="ECO:0000256" key="1">
    <source>
        <dbReference type="SAM" id="MobiDB-lite"/>
    </source>
</evidence>
<feature type="transmembrane region" description="Helical" evidence="2">
    <location>
        <begin position="48"/>
        <end position="64"/>
    </location>
</feature>
<dbReference type="AlphaFoldDB" id="U7QB54"/>
<evidence type="ECO:0000313" key="4">
    <source>
        <dbReference type="Proteomes" id="UP000017127"/>
    </source>
</evidence>
<evidence type="ECO:0000313" key="3">
    <source>
        <dbReference type="EMBL" id="ERT04407.1"/>
    </source>
</evidence>
<comment type="caution">
    <text evidence="3">The sequence shown here is derived from an EMBL/GenBank/DDBJ whole genome shotgun (WGS) entry which is preliminary data.</text>
</comment>
<dbReference type="EMBL" id="AUZM01000099">
    <property type="protein sequence ID" value="ERT04407.1"/>
    <property type="molecule type" value="Genomic_DNA"/>
</dbReference>
<organism evidence="3 4">
    <name type="scientific">Lyngbya aestuarii BL J</name>
    <dbReference type="NCBI Taxonomy" id="1348334"/>
    <lineage>
        <taxon>Bacteria</taxon>
        <taxon>Bacillati</taxon>
        <taxon>Cyanobacteriota</taxon>
        <taxon>Cyanophyceae</taxon>
        <taxon>Oscillatoriophycideae</taxon>
        <taxon>Oscillatoriales</taxon>
        <taxon>Microcoleaceae</taxon>
        <taxon>Lyngbya</taxon>
    </lineage>
</organism>
<keyword evidence="2" id="KW-1133">Transmembrane helix</keyword>
<dbReference type="RefSeq" id="WP_023069324.1">
    <property type="nucleotide sequence ID" value="NZ_AUZM01000099.1"/>
</dbReference>
<dbReference type="Proteomes" id="UP000017127">
    <property type="component" value="Unassembled WGS sequence"/>
</dbReference>
<feature type="compositionally biased region" description="Polar residues" evidence="1">
    <location>
        <begin position="74"/>
        <end position="93"/>
    </location>
</feature>
<dbReference type="OrthoDB" id="468484at2"/>
<evidence type="ECO:0000256" key="2">
    <source>
        <dbReference type="SAM" id="Phobius"/>
    </source>
</evidence>
<accession>U7QB54</accession>
<protein>
    <submittedName>
        <fullName evidence="3">Uncharacterized protein</fullName>
    </submittedName>
</protein>